<proteinExistence type="predicted"/>
<comment type="caution">
    <text evidence="3">The sequence shown here is derived from an EMBL/GenBank/DDBJ whole genome shotgun (WGS) entry which is preliminary data.</text>
</comment>
<protein>
    <submittedName>
        <fullName evidence="3">Uncharacterized protein</fullName>
    </submittedName>
</protein>
<sequence length="612" mass="68147">MQRSSQEANVIGAPDAADDESQDVPMLPQLWGFPVLETLESKTGRRFCSSRASRIALLLLLVFLVCCGCILSSVLVTVAALSRLYRRPAEMCPGYLRHALCNWGEAFGGSSGPKAALAISEANALWRPNETSAMAGAVARLQELGPRADQDFCDFVEDWMPRLGFNGLIDLVEALEQADESGASGVWDVSLEDLPQGVLNAAEDWKHDLGSYVVARLQQHPVPHRDMYLEDAVEVAGSLKLGGAPLHAMTWTSMLDFVRSRGNATGLWSFVQDNICFRFQELPELFVHCIHGLGHGAMASAVLLSMDERQRKEFEDLQPCPQLRDGTSDLRMSSQMLKSALDICATAPAKQLGYVCAGGVFMEFWKSRGDEWTPKYDDTFSAPVRIQEAWLAPQAPPDGTQDDDWRFEHTCAFAAFPATCFRFEPGLGAEGQKERFKGLEDVSVEEPCTQSAWSSQVVWGRKQLRGCILGRAFNLYMDFDTWRHGTFAQHTGKTSRQRLKTLREWCSMYEPPGAMAPINSSFPFQLKRPVLPLVRSYGNWLACIAGCMANVAFIVENDAVEDSVVEDHCQQIEDQRGRRLCVEIGLSRHLRNASEMHIWPTDILENDQVLPD</sequence>
<feature type="region of interest" description="Disordered" evidence="1">
    <location>
        <begin position="1"/>
        <end position="22"/>
    </location>
</feature>
<feature type="transmembrane region" description="Helical" evidence="2">
    <location>
        <begin position="55"/>
        <end position="81"/>
    </location>
</feature>
<keyword evidence="2" id="KW-0472">Membrane</keyword>
<accession>A0AA36NDI0</accession>
<evidence type="ECO:0000256" key="1">
    <source>
        <dbReference type="SAM" id="MobiDB-lite"/>
    </source>
</evidence>
<dbReference type="EMBL" id="CAUJNA010003294">
    <property type="protein sequence ID" value="CAJ1398228.1"/>
    <property type="molecule type" value="Genomic_DNA"/>
</dbReference>
<gene>
    <name evidence="3" type="ORF">EVOR1521_LOCUS22073</name>
</gene>
<reference evidence="3" key="1">
    <citation type="submission" date="2023-08" db="EMBL/GenBank/DDBJ databases">
        <authorList>
            <person name="Chen Y."/>
            <person name="Shah S."/>
            <person name="Dougan E. K."/>
            <person name="Thang M."/>
            <person name="Chan C."/>
        </authorList>
    </citation>
    <scope>NUCLEOTIDE SEQUENCE</scope>
</reference>
<organism evidence="3 4">
    <name type="scientific">Effrenium voratum</name>
    <dbReference type="NCBI Taxonomy" id="2562239"/>
    <lineage>
        <taxon>Eukaryota</taxon>
        <taxon>Sar</taxon>
        <taxon>Alveolata</taxon>
        <taxon>Dinophyceae</taxon>
        <taxon>Suessiales</taxon>
        <taxon>Symbiodiniaceae</taxon>
        <taxon>Effrenium</taxon>
    </lineage>
</organism>
<dbReference type="Proteomes" id="UP001178507">
    <property type="component" value="Unassembled WGS sequence"/>
</dbReference>
<keyword evidence="2" id="KW-0812">Transmembrane</keyword>
<name>A0AA36NDI0_9DINO</name>
<keyword evidence="2" id="KW-1133">Transmembrane helix</keyword>
<dbReference type="AlphaFoldDB" id="A0AA36NDI0"/>
<evidence type="ECO:0000313" key="3">
    <source>
        <dbReference type="EMBL" id="CAJ1398228.1"/>
    </source>
</evidence>
<evidence type="ECO:0000256" key="2">
    <source>
        <dbReference type="SAM" id="Phobius"/>
    </source>
</evidence>
<keyword evidence="4" id="KW-1185">Reference proteome</keyword>
<evidence type="ECO:0000313" key="4">
    <source>
        <dbReference type="Proteomes" id="UP001178507"/>
    </source>
</evidence>